<dbReference type="HOGENOM" id="CLU_140910_1_0_9"/>
<evidence type="ECO:0000256" key="3">
    <source>
        <dbReference type="ARBA" id="ARBA00022801"/>
    </source>
</evidence>
<dbReference type="CDD" id="cd16332">
    <property type="entry name" value="Prp-like"/>
    <property type="match status" value="1"/>
</dbReference>
<dbReference type="PANTHER" id="PTHR39178">
    <property type="entry name" value="HYPOTHETICAL RIBOSOME-ASSOCIATED PROTEIN"/>
    <property type="match status" value="1"/>
</dbReference>
<comment type="similarity">
    <text evidence="5">Belongs to the Prp family.</text>
</comment>
<dbReference type="AlphaFoldDB" id="D6XT39"/>
<evidence type="ECO:0000256" key="4">
    <source>
        <dbReference type="ARBA" id="ARBA00022807"/>
    </source>
</evidence>
<gene>
    <name evidence="7" type="ordered locus">Bsel_1463</name>
</gene>
<keyword evidence="3" id="KW-0378">Hydrolase</keyword>
<dbReference type="eggNOG" id="COG2868">
    <property type="taxonomic scope" value="Bacteria"/>
</dbReference>
<evidence type="ECO:0000313" key="7">
    <source>
        <dbReference type="EMBL" id="ADH98975.1"/>
    </source>
</evidence>
<evidence type="ECO:0000313" key="8">
    <source>
        <dbReference type="Proteomes" id="UP000000271"/>
    </source>
</evidence>
<dbReference type="Gene3D" id="3.30.70.1490">
    <property type="entry name" value="Cysteine protease Prp"/>
    <property type="match status" value="1"/>
</dbReference>
<dbReference type="EMBL" id="CP001791">
    <property type="protein sequence ID" value="ADH98975.1"/>
    <property type="molecule type" value="Genomic_DNA"/>
</dbReference>
<dbReference type="Pfam" id="PF04327">
    <property type="entry name" value="Peptidase_Prp"/>
    <property type="match status" value="1"/>
</dbReference>
<dbReference type="KEGG" id="bse:Bsel_1463"/>
<dbReference type="NCBIfam" id="NF011126">
    <property type="entry name" value="PRK14553.1-6"/>
    <property type="match status" value="1"/>
</dbReference>
<dbReference type="GO" id="GO:0008234">
    <property type="term" value="F:cysteine-type peptidase activity"/>
    <property type="evidence" value="ECO:0007669"/>
    <property type="project" value="UniProtKB-KW"/>
</dbReference>
<keyword evidence="8" id="KW-1185">Reference proteome</keyword>
<dbReference type="PANTHER" id="PTHR39178:SF1">
    <property type="entry name" value="RIBOSOMAL-PROCESSING CYSTEINE PROTEASE PRP"/>
    <property type="match status" value="1"/>
</dbReference>
<reference evidence="7" key="1">
    <citation type="submission" date="2009-10" db="EMBL/GenBank/DDBJ databases">
        <title>Complete sequence of Bacillus selenitireducens MLS10.</title>
        <authorList>
            <consortium name="US DOE Joint Genome Institute"/>
            <person name="Lucas S."/>
            <person name="Copeland A."/>
            <person name="Lapidus A."/>
            <person name="Glavina del Rio T."/>
            <person name="Dalin E."/>
            <person name="Tice H."/>
            <person name="Bruce D."/>
            <person name="Goodwin L."/>
            <person name="Pitluck S."/>
            <person name="Sims D."/>
            <person name="Brettin T."/>
            <person name="Detter J.C."/>
            <person name="Han C."/>
            <person name="Larimer F."/>
            <person name="Land M."/>
            <person name="Hauser L."/>
            <person name="Kyrpides N."/>
            <person name="Ovchinnikova G."/>
            <person name="Stolz J."/>
        </authorList>
    </citation>
    <scope>NUCLEOTIDE SEQUENCE [LARGE SCALE GENOMIC DNA]</scope>
    <source>
        <strain evidence="7">MLS10</strain>
    </source>
</reference>
<dbReference type="InterPro" id="IPR007422">
    <property type="entry name" value="Peptidase_Prp"/>
</dbReference>
<evidence type="ECO:0000256" key="2">
    <source>
        <dbReference type="ARBA" id="ARBA00022670"/>
    </source>
</evidence>
<keyword evidence="1" id="KW-0690">Ribosome biogenesis</keyword>
<dbReference type="STRING" id="439292.Bsel_1463"/>
<keyword evidence="4" id="KW-0788">Thiol protease</keyword>
<dbReference type="Proteomes" id="UP000000271">
    <property type="component" value="Chromosome"/>
</dbReference>
<dbReference type="RefSeq" id="WP_013172399.1">
    <property type="nucleotide sequence ID" value="NC_014219.1"/>
</dbReference>
<sequence>MIKVHFERQSDGTIRAFTMNGHADSGPYGYDLVCAGASAVSFGAVNAIAEVAGVELDAEVRDNGGFLHCTVPEGIRDEAGKKVQVLLEGLRISLLTMEEQYGRFIHVTDVN</sequence>
<evidence type="ECO:0000256" key="6">
    <source>
        <dbReference type="ARBA" id="ARBA00044538"/>
    </source>
</evidence>
<evidence type="ECO:0000256" key="5">
    <source>
        <dbReference type="ARBA" id="ARBA00044503"/>
    </source>
</evidence>
<proteinExistence type="inferred from homology"/>
<keyword evidence="2" id="KW-0645">Protease</keyword>
<dbReference type="GO" id="GO:0006508">
    <property type="term" value="P:proteolysis"/>
    <property type="evidence" value="ECO:0007669"/>
    <property type="project" value="UniProtKB-KW"/>
</dbReference>
<evidence type="ECO:0000256" key="1">
    <source>
        <dbReference type="ARBA" id="ARBA00022517"/>
    </source>
</evidence>
<dbReference type="GO" id="GO:0042254">
    <property type="term" value="P:ribosome biogenesis"/>
    <property type="evidence" value="ECO:0007669"/>
    <property type="project" value="UniProtKB-KW"/>
</dbReference>
<protein>
    <recommendedName>
        <fullName evidence="6">Ribosomal processing cysteine protease Prp</fullName>
    </recommendedName>
</protein>
<dbReference type="OrthoDB" id="48998at2"/>
<name>D6XT39_BACIE</name>
<organism evidence="7 8">
    <name type="scientific">Bacillus selenitireducens (strain ATCC 700615 / DSM 15326 / MLS10)</name>
    <dbReference type="NCBI Taxonomy" id="439292"/>
    <lineage>
        <taxon>Bacteria</taxon>
        <taxon>Bacillati</taxon>
        <taxon>Bacillota</taxon>
        <taxon>Bacilli</taxon>
        <taxon>Bacillales</taxon>
        <taxon>Bacillaceae</taxon>
        <taxon>Salisediminibacterium</taxon>
    </lineage>
</organism>
<dbReference type="SUPFAM" id="SSF118010">
    <property type="entry name" value="TM1457-like"/>
    <property type="match status" value="1"/>
</dbReference>
<dbReference type="InterPro" id="IPR036764">
    <property type="entry name" value="Peptidase_Prp_sf"/>
</dbReference>
<accession>D6XT39</accession>